<evidence type="ECO:0000256" key="3">
    <source>
        <dbReference type="ARBA" id="ARBA00016337"/>
    </source>
</evidence>
<evidence type="ECO:0000256" key="6">
    <source>
        <dbReference type="ARBA" id="ARBA00022723"/>
    </source>
</evidence>
<keyword evidence="11" id="KW-0812">Transmembrane</keyword>
<keyword evidence="8" id="KW-0460">Magnesium</keyword>
<dbReference type="EMBL" id="AP026709">
    <property type="protein sequence ID" value="BDQ36205.1"/>
    <property type="molecule type" value="Genomic_DNA"/>
</dbReference>
<reference evidence="12 13" key="1">
    <citation type="submission" date="2022-08" db="EMBL/GenBank/DDBJ databases">
        <title>Genome Sequence of the sulphate-reducing bacterium, Pseudodesulfovibrio sp. SYK.</title>
        <authorList>
            <person name="Kondo R."/>
            <person name="Kataoka T."/>
        </authorList>
    </citation>
    <scope>NUCLEOTIDE SEQUENCE [LARGE SCALE GENOMIC DNA]</scope>
    <source>
        <strain evidence="12 13">SYK</strain>
    </source>
</reference>
<evidence type="ECO:0000256" key="9">
    <source>
        <dbReference type="ARBA" id="ARBA00031306"/>
    </source>
</evidence>
<dbReference type="PANTHER" id="PTHR30040">
    <property type="entry name" value="THIAMINE BIOSYNTHESIS LIPOPROTEIN APBE"/>
    <property type="match status" value="1"/>
</dbReference>
<keyword evidence="7" id="KW-0274">FAD</keyword>
<dbReference type="Gene3D" id="3.10.520.10">
    <property type="entry name" value="ApbE-like domains"/>
    <property type="match status" value="1"/>
</dbReference>
<dbReference type="InterPro" id="IPR036259">
    <property type="entry name" value="MFS_trans_sf"/>
</dbReference>
<keyword evidence="13" id="KW-1185">Reference proteome</keyword>
<dbReference type="PANTHER" id="PTHR30040:SF2">
    <property type="entry name" value="FAD:PROTEIN FMN TRANSFERASE"/>
    <property type="match status" value="1"/>
</dbReference>
<protein>
    <recommendedName>
        <fullName evidence="3">FAD:protein FMN transferase</fullName>
        <ecNumber evidence="2">2.7.1.180</ecNumber>
    </recommendedName>
    <alternativeName>
        <fullName evidence="9">Flavin transferase</fullName>
    </alternativeName>
</protein>
<evidence type="ECO:0000256" key="10">
    <source>
        <dbReference type="ARBA" id="ARBA00048540"/>
    </source>
</evidence>
<evidence type="ECO:0000256" key="1">
    <source>
        <dbReference type="ARBA" id="ARBA00001946"/>
    </source>
</evidence>
<gene>
    <name evidence="12" type="ORF">SYK_05650</name>
</gene>
<evidence type="ECO:0000313" key="12">
    <source>
        <dbReference type="EMBL" id="BDQ36205.1"/>
    </source>
</evidence>
<dbReference type="Pfam" id="PF02424">
    <property type="entry name" value="ApbE"/>
    <property type="match status" value="1"/>
</dbReference>
<dbReference type="SUPFAM" id="SSF103473">
    <property type="entry name" value="MFS general substrate transporter"/>
    <property type="match status" value="1"/>
</dbReference>
<organism evidence="12 13">
    <name type="scientific">Pseudodesulfovibrio nedwellii</name>
    <dbReference type="NCBI Taxonomy" id="2973072"/>
    <lineage>
        <taxon>Bacteria</taxon>
        <taxon>Pseudomonadati</taxon>
        <taxon>Thermodesulfobacteriota</taxon>
        <taxon>Desulfovibrionia</taxon>
        <taxon>Desulfovibrionales</taxon>
        <taxon>Desulfovibrionaceae</taxon>
    </lineage>
</organism>
<evidence type="ECO:0000256" key="2">
    <source>
        <dbReference type="ARBA" id="ARBA00011955"/>
    </source>
</evidence>
<evidence type="ECO:0000256" key="11">
    <source>
        <dbReference type="SAM" id="Phobius"/>
    </source>
</evidence>
<proteinExistence type="predicted"/>
<name>A0ABN6S3E3_9BACT</name>
<feature type="transmembrane region" description="Helical" evidence="11">
    <location>
        <begin position="87"/>
        <end position="107"/>
    </location>
</feature>
<accession>A0ABN6S3E3</accession>
<dbReference type="InterPro" id="IPR024932">
    <property type="entry name" value="ApbE"/>
</dbReference>
<sequence>MGLGTAISIPASMTAASDMSQNQGMAFGTTHFAAGLGFLFGPLLGGFLIQIIHSVAPALQFVAIIGVFSCIPLLSSSFRDHLYWEKTLSWSAALCCALLAAIPLYVLSIPQTHPFLAGDKTIYRFTDVGLGTIINLTIKAQSQAAADKAAQKTITTMRMLQKDYDHRNLEGSIGRINRGAGQYWVTPSTRSYALINRALEYSKKTDGAFDPTIGALTTSPLYYALDETLAQMKKGLVDHNMVIVDNENKRIRLKKKGMALDLGGIAKGTIIDTAVALLQKQGIQSGIVEAGGDFYCFGDQDWTVGIRHPRSDTVYKTITVREKGVCGSGDYQQFVTVENHGKKEFRHHIINPSDMSSANASVGVTVIADSAEKADALATALFILGPFKGKSIMKKEYPTTSAIWFTPDMQIVTTDNFQQ</sequence>
<comment type="cofactor">
    <cofactor evidence="1">
        <name>Mg(2+)</name>
        <dbReference type="ChEBI" id="CHEBI:18420"/>
    </cofactor>
</comment>
<evidence type="ECO:0000256" key="8">
    <source>
        <dbReference type="ARBA" id="ARBA00022842"/>
    </source>
</evidence>
<dbReference type="SUPFAM" id="SSF143631">
    <property type="entry name" value="ApbE-like"/>
    <property type="match status" value="1"/>
</dbReference>
<keyword evidence="5" id="KW-0808">Transferase</keyword>
<keyword evidence="11" id="KW-0472">Membrane</keyword>
<dbReference type="Proteomes" id="UP001317742">
    <property type="component" value="Chromosome"/>
</dbReference>
<keyword evidence="11" id="KW-1133">Transmembrane helix</keyword>
<keyword evidence="6" id="KW-0479">Metal-binding</keyword>
<evidence type="ECO:0000256" key="5">
    <source>
        <dbReference type="ARBA" id="ARBA00022679"/>
    </source>
</evidence>
<evidence type="ECO:0000256" key="4">
    <source>
        <dbReference type="ARBA" id="ARBA00022630"/>
    </source>
</evidence>
<feature type="transmembrane region" description="Helical" evidence="11">
    <location>
        <begin position="32"/>
        <end position="52"/>
    </location>
</feature>
<evidence type="ECO:0000313" key="13">
    <source>
        <dbReference type="Proteomes" id="UP001317742"/>
    </source>
</evidence>
<dbReference type="InterPro" id="IPR003374">
    <property type="entry name" value="ApbE-like_sf"/>
</dbReference>
<feature type="transmembrane region" description="Helical" evidence="11">
    <location>
        <begin position="58"/>
        <end position="75"/>
    </location>
</feature>
<dbReference type="EC" id="2.7.1.180" evidence="2"/>
<evidence type="ECO:0000256" key="7">
    <source>
        <dbReference type="ARBA" id="ARBA00022827"/>
    </source>
</evidence>
<keyword evidence="4" id="KW-0285">Flavoprotein</keyword>
<comment type="catalytic activity">
    <reaction evidence="10">
        <text>L-threonyl-[protein] + FAD = FMN-L-threonyl-[protein] + AMP + H(+)</text>
        <dbReference type="Rhea" id="RHEA:36847"/>
        <dbReference type="Rhea" id="RHEA-COMP:11060"/>
        <dbReference type="Rhea" id="RHEA-COMP:11061"/>
        <dbReference type="ChEBI" id="CHEBI:15378"/>
        <dbReference type="ChEBI" id="CHEBI:30013"/>
        <dbReference type="ChEBI" id="CHEBI:57692"/>
        <dbReference type="ChEBI" id="CHEBI:74257"/>
        <dbReference type="ChEBI" id="CHEBI:456215"/>
        <dbReference type="EC" id="2.7.1.180"/>
    </reaction>
</comment>